<dbReference type="OrthoDB" id="4158114at2759"/>
<dbReference type="Gene3D" id="3.10.450.50">
    <property type="match status" value="1"/>
</dbReference>
<dbReference type="AlphaFoldDB" id="A0A225B2B7"/>
<accession>A0A225B2B7</accession>
<sequence length="326" mass="37262">MTSSQAHTARSVLDAFYKAEREYMSVAPEERNFASIAATLAPNVRMEQTSALPYAGVYLGPSGMQDWTRRMADYFDIVDVQNPEIFERADSDRIVVLSNIHLRVRKSGQEMDFPFCQTFTIDLQRGVIVELRPFYWDVAAISAVKKHSGTRCQGANLAANQGYSLLKLLKPRDMSIRTQINQAIPSSPENLYLQKKKDGTGEERLSLPLGWVMPEKPDDYEALTKEDKLKADRLYESALCHKYYEVLTAKRNPQHYAALKKEKESHNEEIENRDYISQLMEEFQDAGILPINGTVDPEDYDIVQSTSRMQKRKFMSLAEARNRESG</sequence>
<proteinExistence type="predicted"/>
<organism evidence="2 3">
    <name type="scientific">Talaromyces atroroseus</name>
    <dbReference type="NCBI Taxonomy" id="1441469"/>
    <lineage>
        <taxon>Eukaryota</taxon>
        <taxon>Fungi</taxon>
        <taxon>Dikarya</taxon>
        <taxon>Ascomycota</taxon>
        <taxon>Pezizomycotina</taxon>
        <taxon>Eurotiomycetes</taxon>
        <taxon>Eurotiomycetidae</taxon>
        <taxon>Eurotiales</taxon>
        <taxon>Trichocomaceae</taxon>
        <taxon>Talaromyces</taxon>
        <taxon>Talaromyces sect. Trachyspermi</taxon>
    </lineage>
</organism>
<dbReference type="Proteomes" id="UP000214365">
    <property type="component" value="Unassembled WGS sequence"/>
</dbReference>
<keyword evidence="3" id="KW-1185">Reference proteome</keyword>
<evidence type="ECO:0000313" key="3">
    <source>
        <dbReference type="Proteomes" id="UP000214365"/>
    </source>
</evidence>
<evidence type="ECO:0000259" key="1">
    <source>
        <dbReference type="Pfam" id="PF12680"/>
    </source>
</evidence>
<protein>
    <recommendedName>
        <fullName evidence="1">SnoaL-like domain-containing protein</fullName>
    </recommendedName>
</protein>
<dbReference type="InterPro" id="IPR032710">
    <property type="entry name" value="NTF2-like_dom_sf"/>
</dbReference>
<comment type="caution">
    <text evidence="2">The sequence shown here is derived from an EMBL/GenBank/DDBJ whole genome shotgun (WGS) entry which is preliminary data.</text>
</comment>
<dbReference type="Pfam" id="PF12680">
    <property type="entry name" value="SnoaL_2"/>
    <property type="match status" value="1"/>
</dbReference>
<dbReference type="RefSeq" id="XP_020121507.1">
    <property type="nucleotide sequence ID" value="XM_020266182.1"/>
</dbReference>
<dbReference type="SUPFAM" id="SSF54427">
    <property type="entry name" value="NTF2-like"/>
    <property type="match status" value="1"/>
</dbReference>
<dbReference type="EMBL" id="LFMY01000004">
    <property type="protein sequence ID" value="OKL61386.1"/>
    <property type="molecule type" value="Genomic_DNA"/>
</dbReference>
<name>A0A225B2B7_TALAT</name>
<dbReference type="InterPro" id="IPR037401">
    <property type="entry name" value="SnoaL-like"/>
</dbReference>
<evidence type="ECO:0000313" key="2">
    <source>
        <dbReference type="EMBL" id="OKL61386.1"/>
    </source>
</evidence>
<gene>
    <name evidence="2" type="ORF">UA08_03838</name>
</gene>
<reference evidence="2 3" key="1">
    <citation type="submission" date="2015-06" db="EMBL/GenBank/DDBJ databases">
        <title>Talaromyces atroroseus IBT 11181 draft genome.</title>
        <authorList>
            <person name="Rasmussen K.B."/>
            <person name="Rasmussen S."/>
            <person name="Petersen B."/>
            <person name="Sicheritz-Ponten T."/>
            <person name="Mortensen U.H."/>
            <person name="Thrane U."/>
        </authorList>
    </citation>
    <scope>NUCLEOTIDE SEQUENCE [LARGE SCALE GENOMIC DNA]</scope>
    <source>
        <strain evidence="2 3">IBT 11181</strain>
    </source>
</reference>
<dbReference type="GeneID" id="31003593"/>
<feature type="domain" description="SnoaL-like" evidence="1">
    <location>
        <begin position="22"/>
        <end position="130"/>
    </location>
</feature>